<dbReference type="Gene3D" id="1.10.287.110">
    <property type="entry name" value="DnaJ domain"/>
    <property type="match status" value="1"/>
</dbReference>
<evidence type="ECO:0000313" key="4">
    <source>
        <dbReference type="EMBL" id="PPQ95323.1"/>
    </source>
</evidence>
<evidence type="ECO:0000256" key="1">
    <source>
        <dbReference type="SAM" id="MobiDB-lite"/>
    </source>
</evidence>
<dbReference type="STRING" id="231916.A0A409XX65"/>
<feature type="region of interest" description="Disordered" evidence="1">
    <location>
        <begin position="203"/>
        <end position="230"/>
    </location>
</feature>
<dbReference type="Proteomes" id="UP000284706">
    <property type="component" value="Unassembled WGS sequence"/>
</dbReference>
<dbReference type="PANTHER" id="PTHR24074">
    <property type="entry name" value="CO-CHAPERONE PROTEIN DJLA"/>
    <property type="match status" value="1"/>
</dbReference>
<sequence length="230" mass="25633">MSRTLSLNLNVWAASSHCRRQHLSKIVRCIHAAAAEQPSSTLDAQSSVNPYPFPTHRNPTPHQLFHLPRNATKSEIKARYYDLVRLYHPDKVSDSTDPDIALARFRAITAAYDALTGKKPSSDGSSAEGAVDLQARYRSTAAYRAMGRRRQELYSSGAVDDSRKDKLIMAGLFFTIAFVVIHTSLTRREAMAAVVAHNRSVASDRRYREKPVEDQRLSLDAEPPKSDAVP</sequence>
<dbReference type="EMBL" id="NHYE01001429">
    <property type="protein sequence ID" value="PPQ95323.1"/>
    <property type="molecule type" value="Genomic_DNA"/>
</dbReference>
<keyword evidence="2" id="KW-1133">Transmembrane helix</keyword>
<dbReference type="InterPro" id="IPR036869">
    <property type="entry name" value="J_dom_sf"/>
</dbReference>
<keyword evidence="5" id="KW-1185">Reference proteome</keyword>
<reference evidence="4 5" key="1">
    <citation type="journal article" date="2018" name="Evol. Lett.">
        <title>Horizontal gene cluster transfer increased hallucinogenic mushroom diversity.</title>
        <authorList>
            <person name="Reynolds H.T."/>
            <person name="Vijayakumar V."/>
            <person name="Gluck-Thaler E."/>
            <person name="Korotkin H.B."/>
            <person name="Matheny P.B."/>
            <person name="Slot J.C."/>
        </authorList>
    </citation>
    <scope>NUCLEOTIDE SEQUENCE [LARGE SCALE GENOMIC DNA]</scope>
    <source>
        <strain evidence="4 5">SRW20</strain>
    </source>
</reference>
<organism evidence="4 5">
    <name type="scientific">Gymnopilus dilepis</name>
    <dbReference type="NCBI Taxonomy" id="231916"/>
    <lineage>
        <taxon>Eukaryota</taxon>
        <taxon>Fungi</taxon>
        <taxon>Dikarya</taxon>
        <taxon>Basidiomycota</taxon>
        <taxon>Agaricomycotina</taxon>
        <taxon>Agaricomycetes</taxon>
        <taxon>Agaricomycetidae</taxon>
        <taxon>Agaricales</taxon>
        <taxon>Agaricineae</taxon>
        <taxon>Hymenogastraceae</taxon>
        <taxon>Gymnopilus</taxon>
    </lineage>
</organism>
<dbReference type="Pfam" id="PF00226">
    <property type="entry name" value="DnaJ"/>
    <property type="match status" value="1"/>
</dbReference>
<evidence type="ECO:0000259" key="3">
    <source>
        <dbReference type="PROSITE" id="PS50076"/>
    </source>
</evidence>
<keyword evidence="2" id="KW-0812">Transmembrane</keyword>
<feature type="domain" description="J" evidence="3">
    <location>
        <begin position="60"/>
        <end position="141"/>
    </location>
</feature>
<comment type="caution">
    <text evidence="4">The sequence shown here is derived from an EMBL/GenBank/DDBJ whole genome shotgun (WGS) entry which is preliminary data.</text>
</comment>
<dbReference type="InterPro" id="IPR001623">
    <property type="entry name" value="DnaJ_domain"/>
</dbReference>
<evidence type="ECO:0000313" key="5">
    <source>
        <dbReference type="Proteomes" id="UP000284706"/>
    </source>
</evidence>
<gene>
    <name evidence="4" type="ORF">CVT26_008168</name>
</gene>
<accession>A0A409XX65</accession>
<dbReference type="InParanoid" id="A0A409XX65"/>
<dbReference type="PRINTS" id="PR00625">
    <property type="entry name" value="JDOMAIN"/>
</dbReference>
<dbReference type="AlphaFoldDB" id="A0A409XX65"/>
<feature type="transmembrane region" description="Helical" evidence="2">
    <location>
        <begin position="167"/>
        <end position="185"/>
    </location>
</feature>
<name>A0A409XX65_9AGAR</name>
<protein>
    <recommendedName>
        <fullName evidence="3">J domain-containing protein</fullName>
    </recommendedName>
</protein>
<dbReference type="CDD" id="cd06257">
    <property type="entry name" value="DnaJ"/>
    <property type="match status" value="1"/>
</dbReference>
<dbReference type="SMART" id="SM00271">
    <property type="entry name" value="DnaJ"/>
    <property type="match status" value="1"/>
</dbReference>
<keyword evidence="2" id="KW-0472">Membrane</keyword>
<dbReference type="InterPro" id="IPR050817">
    <property type="entry name" value="DjlA_DnaK_co-chaperone"/>
</dbReference>
<dbReference type="PROSITE" id="PS50076">
    <property type="entry name" value="DNAJ_2"/>
    <property type="match status" value="1"/>
</dbReference>
<dbReference type="OrthoDB" id="445556at2759"/>
<proteinExistence type="predicted"/>
<evidence type="ECO:0000256" key="2">
    <source>
        <dbReference type="SAM" id="Phobius"/>
    </source>
</evidence>
<dbReference type="SUPFAM" id="SSF46565">
    <property type="entry name" value="Chaperone J-domain"/>
    <property type="match status" value="1"/>
</dbReference>